<reference evidence="1" key="1">
    <citation type="journal article" date="2015" name="Nature">
        <title>Complex archaea that bridge the gap between prokaryotes and eukaryotes.</title>
        <authorList>
            <person name="Spang A."/>
            <person name="Saw J.H."/>
            <person name="Jorgensen S.L."/>
            <person name="Zaremba-Niedzwiedzka K."/>
            <person name="Martijn J."/>
            <person name="Lind A.E."/>
            <person name="van Eijk R."/>
            <person name="Schleper C."/>
            <person name="Guy L."/>
            <person name="Ettema T.J."/>
        </authorList>
    </citation>
    <scope>NUCLEOTIDE SEQUENCE</scope>
</reference>
<protein>
    <submittedName>
        <fullName evidence="1">Uncharacterized protein</fullName>
    </submittedName>
</protein>
<proteinExistence type="predicted"/>
<dbReference type="EMBL" id="LAZR01068498">
    <property type="protein sequence ID" value="KKK49522.1"/>
    <property type="molecule type" value="Genomic_DNA"/>
</dbReference>
<gene>
    <name evidence="1" type="ORF">LCGC14_3134200</name>
</gene>
<evidence type="ECO:0000313" key="1">
    <source>
        <dbReference type="EMBL" id="KKK49522.1"/>
    </source>
</evidence>
<comment type="caution">
    <text evidence="1">The sequence shown here is derived from an EMBL/GenBank/DDBJ whole genome shotgun (WGS) entry which is preliminary data.</text>
</comment>
<dbReference type="AlphaFoldDB" id="A0A0F8VYT6"/>
<feature type="non-terminal residue" evidence="1">
    <location>
        <position position="1"/>
    </location>
</feature>
<organism evidence="1">
    <name type="scientific">marine sediment metagenome</name>
    <dbReference type="NCBI Taxonomy" id="412755"/>
    <lineage>
        <taxon>unclassified sequences</taxon>
        <taxon>metagenomes</taxon>
        <taxon>ecological metagenomes</taxon>
    </lineage>
</organism>
<accession>A0A0F8VYT6</accession>
<name>A0A0F8VYT6_9ZZZZ</name>
<sequence>TTAKYLPIRNPYKLWKEDKIDVVPLQVYL</sequence>